<evidence type="ECO:0000256" key="1">
    <source>
        <dbReference type="ARBA" id="ARBA00002190"/>
    </source>
</evidence>
<name>A0A1G7FHN6_9RHOB</name>
<keyword evidence="5" id="KW-0233">DNA recombination</keyword>
<evidence type="ECO:0000313" key="7">
    <source>
        <dbReference type="Proteomes" id="UP000198994"/>
    </source>
</evidence>
<dbReference type="InterPro" id="IPR001207">
    <property type="entry name" value="Transposase_mutator"/>
</dbReference>
<comment type="similarity">
    <text evidence="2">Belongs to the transposase mutator family.</text>
</comment>
<keyword evidence="4" id="KW-0238">DNA-binding</keyword>
<dbReference type="EMBL" id="FNAV01000007">
    <property type="protein sequence ID" value="SDE75381.1"/>
    <property type="molecule type" value="Genomic_DNA"/>
</dbReference>
<dbReference type="Pfam" id="PF00872">
    <property type="entry name" value="Transposase_mut"/>
    <property type="match status" value="1"/>
</dbReference>
<gene>
    <name evidence="6" type="ORF">SAMN04488105_10779</name>
</gene>
<keyword evidence="3" id="KW-0815">Transposition</keyword>
<sequence>MALMHRGIFVATHLRCRVHWMRNAVAHAPAKRRRAVAAMLKTIYAQENKADTQVRWEVVADALRGKQARLGALDLSEGRRSCTISRGTSP</sequence>
<keyword evidence="7" id="KW-1185">Reference proteome</keyword>
<dbReference type="Proteomes" id="UP000198994">
    <property type="component" value="Unassembled WGS sequence"/>
</dbReference>
<dbReference type="GO" id="GO:0004803">
    <property type="term" value="F:transposase activity"/>
    <property type="evidence" value="ECO:0007669"/>
    <property type="project" value="InterPro"/>
</dbReference>
<evidence type="ECO:0000256" key="5">
    <source>
        <dbReference type="ARBA" id="ARBA00023172"/>
    </source>
</evidence>
<organism evidence="6 7">
    <name type="scientific">Salipiger thiooxidans</name>
    <dbReference type="NCBI Taxonomy" id="282683"/>
    <lineage>
        <taxon>Bacteria</taxon>
        <taxon>Pseudomonadati</taxon>
        <taxon>Pseudomonadota</taxon>
        <taxon>Alphaproteobacteria</taxon>
        <taxon>Rhodobacterales</taxon>
        <taxon>Roseobacteraceae</taxon>
        <taxon>Salipiger</taxon>
    </lineage>
</organism>
<evidence type="ECO:0000256" key="2">
    <source>
        <dbReference type="ARBA" id="ARBA00010961"/>
    </source>
</evidence>
<reference evidence="7" key="1">
    <citation type="submission" date="2016-10" db="EMBL/GenBank/DDBJ databases">
        <authorList>
            <person name="Varghese N."/>
            <person name="Submissions S."/>
        </authorList>
    </citation>
    <scope>NUCLEOTIDE SEQUENCE [LARGE SCALE GENOMIC DNA]</scope>
    <source>
        <strain evidence="7">DSM 10146</strain>
    </source>
</reference>
<dbReference type="AlphaFoldDB" id="A0A1G7FHN6"/>
<evidence type="ECO:0000256" key="4">
    <source>
        <dbReference type="ARBA" id="ARBA00023125"/>
    </source>
</evidence>
<dbReference type="GO" id="GO:0003677">
    <property type="term" value="F:DNA binding"/>
    <property type="evidence" value="ECO:0007669"/>
    <property type="project" value="UniProtKB-KW"/>
</dbReference>
<dbReference type="STRING" id="282683.SAMN04488105_10779"/>
<proteinExistence type="inferred from homology"/>
<evidence type="ECO:0000256" key="3">
    <source>
        <dbReference type="ARBA" id="ARBA00022578"/>
    </source>
</evidence>
<dbReference type="GO" id="GO:0006313">
    <property type="term" value="P:DNA transposition"/>
    <property type="evidence" value="ECO:0007669"/>
    <property type="project" value="InterPro"/>
</dbReference>
<protein>
    <submittedName>
        <fullName evidence="6">Transposase, Mutator family</fullName>
    </submittedName>
</protein>
<comment type="function">
    <text evidence="1">Required for the transposition of the insertion element.</text>
</comment>
<accession>A0A1G7FHN6</accession>
<evidence type="ECO:0000313" key="6">
    <source>
        <dbReference type="EMBL" id="SDE75381.1"/>
    </source>
</evidence>